<dbReference type="SMART" id="SM00327">
    <property type="entry name" value="VWA"/>
    <property type="match status" value="1"/>
</dbReference>
<accession>A0ABT9TYG4</accession>
<sequence>MSIDLRKRAEESLIDLSKKATISLTKKGLNGVRARVALALDISGSMTELFRKGVVQRTCERTLGLAMNFDDNQAADVFLFGVRDHAAGEIAKNNFFEFVDREITKKYSLEPGTNYAGVIRRIIDFYFPKALRKSGKTGSFFGLGGKQNYTIDASAYRNQVPVYVIFVTDGNCFDDADTEEMIRLASELGLFFQFVGVGNEQFAFLSKLDNLSGRFIDNANFFNVRSLDRMSDDELYDKLLNEFPSWINEARGKQLIQ</sequence>
<evidence type="ECO:0000313" key="3">
    <source>
        <dbReference type="Proteomes" id="UP001229346"/>
    </source>
</evidence>
<reference evidence="2 3" key="1">
    <citation type="submission" date="2023-07" db="EMBL/GenBank/DDBJ databases">
        <title>Sorghum-associated microbial communities from plants grown in Nebraska, USA.</title>
        <authorList>
            <person name="Schachtman D."/>
        </authorList>
    </citation>
    <scope>NUCLEOTIDE SEQUENCE [LARGE SCALE GENOMIC DNA]</scope>
    <source>
        <strain evidence="2 3">CC482</strain>
    </source>
</reference>
<evidence type="ECO:0000259" key="1">
    <source>
        <dbReference type="PROSITE" id="PS50234"/>
    </source>
</evidence>
<keyword evidence="3" id="KW-1185">Reference proteome</keyword>
<dbReference type="SUPFAM" id="SSF53300">
    <property type="entry name" value="vWA-like"/>
    <property type="match status" value="1"/>
</dbReference>
<name>A0ABT9TYG4_PAEHA</name>
<dbReference type="InterPro" id="IPR002035">
    <property type="entry name" value="VWF_A"/>
</dbReference>
<protein>
    <recommendedName>
        <fullName evidence="1">VWFA domain-containing protein</fullName>
    </recommendedName>
</protein>
<dbReference type="Proteomes" id="UP001229346">
    <property type="component" value="Unassembled WGS sequence"/>
</dbReference>
<organism evidence="2 3">
    <name type="scientific">Paenibacillus harenae</name>
    <dbReference type="NCBI Taxonomy" id="306543"/>
    <lineage>
        <taxon>Bacteria</taxon>
        <taxon>Bacillati</taxon>
        <taxon>Bacillota</taxon>
        <taxon>Bacilli</taxon>
        <taxon>Bacillales</taxon>
        <taxon>Paenibacillaceae</taxon>
        <taxon>Paenibacillus</taxon>
    </lineage>
</organism>
<feature type="domain" description="VWFA" evidence="1">
    <location>
        <begin position="35"/>
        <end position="239"/>
    </location>
</feature>
<dbReference type="Pfam" id="PF10138">
    <property type="entry name" value="vWA-TerF-like"/>
    <property type="match status" value="2"/>
</dbReference>
<dbReference type="InterPro" id="IPR019303">
    <property type="entry name" value="vWA_TerF_C"/>
</dbReference>
<gene>
    <name evidence="2" type="ORF">J2T15_001849</name>
</gene>
<dbReference type="RefSeq" id="WP_307203246.1">
    <property type="nucleotide sequence ID" value="NZ_JAUSST010000003.1"/>
</dbReference>
<evidence type="ECO:0000313" key="2">
    <source>
        <dbReference type="EMBL" id="MDQ0112414.1"/>
    </source>
</evidence>
<dbReference type="EMBL" id="JAUSSU010000003">
    <property type="protein sequence ID" value="MDQ0112414.1"/>
    <property type="molecule type" value="Genomic_DNA"/>
</dbReference>
<comment type="caution">
    <text evidence="2">The sequence shown here is derived from an EMBL/GenBank/DDBJ whole genome shotgun (WGS) entry which is preliminary data.</text>
</comment>
<proteinExistence type="predicted"/>
<dbReference type="Gene3D" id="3.40.50.410">
    <property type="entry name" value="von Willebrand factor, type A domain"/>
    <property type="match status" value="1"/>
</dbReference>
<dbReference type="PROSITE" id="PS50234">
    <property type="entry name" value="VWFA"/>
    <property type="match status" value="1"/>
</dbReference>
<dbReference type="InterPro" id="IPR036465">
    <property type="entry name" value="vWFA_dom_sf"/>
</dbReference>